<feature type="domain" description="Intradiol ring-cleavage dioxygenases" evidence="4">
    <location>
        <begin position="20"/>
        <end position="133"/>
    </location>
</feature>
<evidence type="ECO:0000256" key="3">
    <source>
        <dbReference type="ARBA" id="ARBA00023002"/>
    </source>
</evidence>
<sequence>MFFPVRFRWTTPPAPTTTAPTSRPLVLEGRIEDCAGRALPGATVIVRHSDGTGTVRAGTRLAATGTADRDGRFAVTTVQPAPYRIPRGGPTGWFIAHEGWHPWRPAHLHVIVRAPGMYSLSTRLYFRRDDWIRHGAPTRSILDPRPGADGTDRAEYHFTLEAATQPTSTYSAYPTPAIASPPNVPA</sequence>
<proteinExistence type="inferred from homology"/>
<comment type="similarity">
    <text evidence="1">Belongs to the intradiol ring-cleavage dioxygenase family.</text>
</comment>
<keyword evidence="3" id="KW-0560">Oxidoreductase</keyword>
<dbReference type="EMBL" id="RKLP01000008">
    <property type="protein sequence ID" value="RVW08471.1"/>
    <property type="molecule type" value="Genomic_DNA"/>
</dbReference>
<protein>
    <submittedName>
        <fullName evidence="5">Catechol 1,2-dioxygenase</fullName>
    </submittedName>
</protein>
<dbReference type="InterPro" id="IPR000627">
    <property type="entry name" value="Intradiol_dOase_C"/>
</dbReference>
<accession>A0A438BC81</accession>
<evidence type="ECO:0000259" key="4">
    <source>
        <dbReference type="Pfam" id="PF00775"/>
    </source>
</evidence>
<gene>
    <name evidence="5" type="ORF">EGT67_16270</name>
</gene>
<evidence type="ECO:0000313" key="6">
    <source>
        <dbReference type="Proteomes" id="UP000286208"/>
    </source>
</evidence>
<dbReference type="PANTHER" id="PTHR33711:SF7">
    <property type="entry name" value="INTRADIOL RING-CLEAVAGE DIOXYGENASES DOMAIN-CONTAINING PROTEIN-RELATED"/>
    <property type="match status" value="1"/>
</dbReference>
<dbReference type="RefSeq" id="WP_127917122.1">
    <property type="nucleotide sequence ID" value="NZ_RKLP01000008.1"/>
</dbReference>
<evidence type="ECO:0000256" key="1">
    <source>
        <dbReference type="ARBA" id="ARBA00007825"/>
    </source>
</evidence>
<dbReference type="InterPro" id="IPR015889">
    <property type="entry name" value="Intradiol_dOase_core"/>
</dbReference>
<dbReference type="Proteomes" id="UP000286208">
    <property type="component" value="Unassembled WGS sequence"/>
</dbReference>
<dbReference type="Gene3D" id="2.60.130.10">
    <property type="entry name" value="Aromatic compound dioxygenase"/>
    <property type="match status" value="1"/>
</dbReference>
<evidence type="ECO:0000256" key="2">
    <source>
        <dbReference type="ARBA" id="ARBA00022964"/>
    </source>
</evidence>
<dbReference type="AlphaFoldDB" id="A0A438BC81"/>
<evidence type="ECO:0000313" key="5">
    <source>
        <dbReference type="EMBL" id="RVW08471.1"/>
    </source>
</evidence>
<organism evidence="5 6">
    <name type="scientific">Prescottella agglutinans</name>
    <dbReference type="NCBI Taxonomy" id="1644129"/>
    <lineage>
        <taxon>Bacteria</taxon>
        <taxon>Bacillati</taxon>
        <taxon>Actinomycetota</taxon>
        <taxon>Actinomycetes</taxon>
        <taxon>Mycobacteriales</taxon>
        <taxon>Nocardiaceae</taxon>
        <taxon>Prescottella</taxon>
    </lineage>
</organism>
<dbReference type="InterPro" id="IPR050770">
    <property type="entry name" value="Intradiol_RC_Dioxygenase"/>
</dbReference>
<name>A0A438BC81_9NOCA</name>
<dbReference type="GO" id="GO:0008199">
    <property type="term" value="F:ferric iron binding"/>
    <property type="evidence" value="ECO:0007669"/>
    <property type="project" value="InterPro"/>
</dbReference>
<dbReference type="GO" id="GO:0016702">
    <property type="term" value="F:oxidoreductase activity, acting on single donors with incorporation of molecular oxygen, incorporation of two atoms of oxygen"/>
    <property type="evidence" value="ECO:0007669"/>
    <property type="project" value="InterPro"/>
</dbReference>
<reference evidence="5 6" key="1">
    <citation type="submission" date="2018-11" db="EMBL/GenBank/DDBJ databases">
        <title>Rhodococcus spongicola sp. nov. and Rhodococcus xishaensis sp. nov. from marine sponges.</title>
        <authorList>
            <person name="Li L."/>
            <person name="Lin H.W."/>
        </authorList>
    </citation>
    <scope>NUCLEOTIDE SEQUENCE [LARGE SCALE GENOMIC DNA]</scope>
    <source>
        <strain evidence="5 6">CCTCC AB2014297</strain>
    </source>
</reference>
<dbReference type="OrthoDB" id="4466980at2"/>
<dbReference type="PANTHER" id="PTHR33711">
    <property type="entry name" value="DIOXYGENASE, PUTATIVE (AFU_ORTHOLOGUE AFUA_2G02910)-RELATED"/>
    <property type="match status" value="1"/>
</dbReference>
<dbReference type="Pfam" id="PF00775">
    <property type="entry name" value="Dioxygenase_C"/>
    <property type="match status" value="1"/>
</dbReference>
<dbReference type="SUPFAM" id="SSF49482">
    <property type="entry name" value="Aromatic compound dioxygenase"/>
    <property type="match status" value="1"/>
</dbReference>
<keyword evidence="6" id="KW-1185">Reference proteome</keyword>
<keyword evidence="2 5" id="KW-0223">Dioxygenase</keyword>
<comment type="caution">
    <text evidence="5">The sequence shown here is derived from an EMBL/GenBank/DDBJ whole genome shotgun (WGS) entry which is preliminary data.</text>
</comment>